<evidence type="ECO:0000256" key="3">
    <source>
        <dbReference type="ARBA" id="ARBA00022676"/>
    </source>
</evidence>
<name>A0A1U9K9P8_9BACL</name>
<dbReference type="PANTHER" id="PTHR43179">
    <property type="entry name" value="RHAMNOSYLTRANSFERASE WBBL"/>
    <property type="match status" value="1"/>
</dbReference>
<evidence type="ECO:0000256" key="4">
    <source>
        <dbReference type="ARBA" id="ARBA00022679"/>
    </source>
</evidence>
<dbReference type="PANTHER" id="PTHR43179:SF12">
    <property type="entry name" value="GALACTOFURANOSYLTRANSFERASE GLFT2"/>
    <property type="match status" value="1"/>
</dbReference>
<dbReference type="KEGG" id="ntr:B0W44_14420"/>
<proteinExistence type="inferred from homology"/>
<comment type="pathway">
    <text evidence="1">Cell wall biogenesis; cell wall polysaccharide biosynthesis.</text>
</comment>
<dbReference type="InterPro" id="IPR029044">
    <property type="entry name" value="Nucleotide-diphossugar_trans"/>
</dbReference>
<dbReference type="CDD" id="cd04186">
    <property type="entry name" value="GT_2_like_c"/>
    <property type="match status" value="1"/>
</dbReference>
<feature type="domain" description="Glycosyltransferase 2-like" evidence="5">
    <location>
        <begin position="8"/>
        <end position="178"/>
    </location>
</feature>
<evidence type="ECO:0000259" key="5">
    <source>
        <dbReference type="Pfam" id="PF00535"/>
    </source>
</evidence>
<evidence type="ECO:0000313" key="6">
    <source>
        <dbReference type="EMBL" id="AQS56762.1"/>
    </source>
</evidence>
<protein>
    <recommendedName>
        <fullName evidence="5">Glycosyltransferase 2-like domain-containing protein</fullName>
    </recommendedName>
</protein>
<accession>A0A1U9K9P8</accession>
<dbReference type="AlphaFoldDB" id="A0A1U9K9P8"/>
<keyword evidence="3" id="KW-0328">Glycosyltransferase</keyword>
<dbReference type="RefSeq" id="WP_169835599.1">
    <property type="nucleotide sequence ID" value="NZ_CP019699.1"/>
</dbReference>
<dbReference type="EMBL" id="CP019699">
    <property type="protein sequence ID" value="AQS56762.1"/>
    <property type="molecule type" value="Genomic_DNA"/>
</dbReference>
<organism evidence="6 7">
    <name type="scientific">Novibacillus thermophilus</name>
    <dbReference type="NCBI Taxonomy" id="1471761"/>
    <lineage>
        <taxon>Bacteria</taxon>
        <taxon>Bacillati</taxon>
        <taxon>Bacillota</taxon>
        <taxon>Bacilli</taxon>
        <taxon>Bacillales</taxon>
        <taxon>Thermoactinomycetaceae</taxon>
        <taxon>Novibacillus</taxon>
    </lineage>
</organism>
<dbReference type="Gene3D" id="3.90.550.10">
    <property type="entry name" value="Spore Coat Polysaccharide Biosynthesis Protein SpsA, Chain A"/>
    <property type="match status" value="1"/>
</dbReference>
<sequence>MTKKPFVSIVTLTHNEWPYTQLCLANIRKHTHVPHEVIVVDNGSTDGTVARLRDSEPRSPWLRVVENKANRGFPAGMNRGMERARGDYIVLLNNDTVPSFRWLDNPLHLFQEKRRAGIVGPVSNRVIRQQKVKTRCRSVTDIHRFSRRYNRLNPAKWKKTKLLSGFCMIFPRQLMEDIGELDERFGAGTYEDDDYCLRAQMAGYTCWIAGDTYVHHFGNRSFKRRGRREFRKILRQNRQYYMYKWGKKPVNG</sequence>
<comment type="similarity">
    <text evidence="2">Belongs to the glycosyltransferase 2 family.</text>
</comment>
<dbReference type="Pfam" id="PF00535">
    <property type="entry name" value="Glycos_transf_2"/>
    <property type="match status" value="1"/>
</dbReference>
<dbReference type="STRING" id="1471761.B0W44_14420"/>
<keyword evidence="4" id="KW-0808">Transferase</keyword>
<dbReference type="SUPFAM" id="SSF53448">
    <property type="entry name" value="Nucleotide-diphospho-sugar transferases"/>
    <property type="match status" value="1"/>
</dbReference>
<dbReference type="Proteomes" id="UP000188603">
    <property type="component" value="Chromosome"/>
</dbReference>
<evidence type="ECO:0000256" key="2">
    <source>
        <dbReference type="ARBA" id="ARBA00006739"/>
    </source>
</evidence>
<dbReference type="InterPro" id="IPR001173">
    <property type="entry name" value="Glyco_trans_2-like"/>
</dbReference>
<gene>
    <name evidence="6" type="ORF">B0W44_14420</name>
</gene>
<evidence type="ECO:0000256" key="1">
    <source>
        <dbReference type="ARBA" id="ARBA00004776"/>
    </source>
</evidence>
<keyword evidence="7" id="KW-1185">Reference proteome</keyword>
<reference evidence="6 7" key="1">
    <citation type="journal article" date="2015" name="Int. J. Syst. Evol. Microbiol.">
        <title>Novibacillus thermophilus gen. nov., sp. nov., a Gram-staining-negative and moderately thermophilic member of the family Thermoactinomycetaceae.</title>
        <authorList>
            <person name="Yang G."/>
            <person name="Chen J."/>
            <person name="Zhou S."/>
        </authorList>
    </citation>
    <scope>NUCLEOTIDE SEQUENCE [LARGE SCALE GENOMIC DNA]</scope>
    <source>
        <strain evidence="6 7">SG-1</strain>
    </source>
</reference>
<evidence type="ECO:0000313" key="7">
    <source>
        <dbReference type="Proteomes" id="UP000188603"/>
    </source>
</evidence>
<dbReference type="GO" id="GO:0016757">
    <property type="term" value="F:glycosyltransferase activity"/>
    <property type="evidence" value="ECO:0007669"/>
    <property type="project" value="UniProtKB-KW"/>
</dbReference>